<organism evidence="1 2">
    <name type="scientific">Vigna unguiculata</name>
    <name type="common">Cowpea</name>
    <dbReference type="NCBI Taxonomy" id="3917"/>
    <lineage>
        <taxon>Eukaryota</taxon>
        <taxon>Viridiplantae</taxon>
        <taxon>Streptophyta</taxon>
        <taxon>Embryophyta</taxon>
        <taxon>Tracheophyta</taxon>
        <taxon>Spermatophyta</taxon>
        <taxon>Magnoliopsida</taxon>
        <taxon>eudicotyledons</taxon>
        <taxon>Gunneridae</taxon>
        <taxon>Pentapetalae</taxon>
        <taxon>rosids</taxon>
        <taxon>fabids</taxon>
        <taxon>Fabales</taxon>
        <taxon>Fabaceae</taxon>
        <taxon>Papilionoideae</taxon>
        <taxon>50 kb inversion clade</taxon>
        <taxon>NPAAA clade</taxon>
        <taxon>indigoferoid/millettioid clade</taxon>
        <taxon>Phaseoleae</taxon>
        <taxon>Vigna</taxon>
    </lineage>
</organism>
<name>A0A4D6NP82_VIGUN</name>
<proteinExistence type="predicted"/>
<gene>
    <name evidence="1" type="ORF">DEO72_LG11g2137</name>
</gene>
<keyword evidence="2" id="KW-1185">Reference proteome</keyword>
<dbReference type="Proteomes" id="UP000501690">
    <property type="component" value="Linkage Group LG11"/>
</dbReference>
<protein>
    <submittedName>
        <fullName evidence="1">Uncharacterized protein</fullName>
    </submittedName>
</protein>
<evidence type="ECO:0000313" key="1">
    <source>
        <dbReference type="EMBL" id="QCE15128.1"/>
    </source>
</evidence>
<dbReference type="EMBL" id="CP039355">
    <property type="protein sequence ID" value="QCE15128.1"/>
    <property type="molecule type" value="Genomic_DNA"/>
</dbReference>
<evidence type="ECO:0000313" key="2">
    <source>
        <dbReference type="Proteomes" id="UP000501690"/>
    </source>
</evidence>
<accession>A0A4D6NP82</accession>
<dbReference type="AlphaFoldDB" id="A0A4D6NP82"/>
<reference evidence="1 2" key="1">
    <citation type="submission" date="2019-04" db="EMBL/GenBank/DDBJ databases">
        <title>An improved genome assembly and genetic linkage map for asparagus bean, Vigna unguiculata ssp. sesquipedialis.</title>
        <authorList>
            <person name="Xia Q."/>
            <person name="Zhang R."/>
            <person name="Dong Y."/>
        </authorList>
    </citation>
    <scope>NUCLEOTIDE SEQUENCE [LARGE SCALE GENOMIC DNA]</scope>
    <source>
        <tissue evidence="1">Leaf</tissue>
    </source>
</reference>
<sequence>MFVMLGLDKVILDCVKSGWFVCSVLIVTPPDPLGLTRHPTCHPQTGCVRSAAQYTPTHHPSLSIHTGWVVASGNRTPNLTFNTSGSPADATSCAGCNHLAPLIWVISEREQACGRGKGHHSGCKGRLLGFQKGETNCKRVEWLENIGDVQERVKEAFWVGDTSRIRGLARNSRSRVSGVHGRCKNAYRWSGSGEAPGGSLLSARRGREQPQFKCSVEREQACGRGKGHHSGCKGRLLGFQKGETNCKRVEWLENIGDVQERVKEAFWVGDTSRIRGLARNSRSRVSGVHGRCKNAYRWSGSGEAPGGSLLSARRGREQPQFKCSVEESLLIHKSEYVTNRLVEVLKPVRYCSGIAPGGLTKPPGDSLSVRGSALSRRLAARCDPPGSDEKTVGSERRWRLAVSEYRQAVWSSFAWRQVGRARRRRCCSLLPGVFMDGVTCDDMSGEVHIKLLSRGDTSGEVRMFRAHVERCHVRGGTGASGSHVLDYGRDHERAGSCEHQIPESKANQLYDLKTVNSPFLFVCGDDRVIRYTGADVDTGGAEDAQMAELLRVGKFVAVGSRVLDYERGGVVYEAMGDTLRMNFVVAFLELWLKMLGMANGHEHSLSCGSDWRVLSELWSIVGFPHVFYELWLVGGGIKSSTYLLVFGDVSVIRYTGADDVAGGVGEA</sequence>